<keyword evidence="3 5" id="KW-0378">Hydrolase</keyword>
<sequence length="391" mass="41730">MSRARLILLPLACALVALMAGMWLGGHPRVLPDGVRTAFVEDDRALRAEVIDQIENDFIREVDVEKLQDASLKGIISSLGDRFSHYFSPREALQFQQSVQGRFEGVGMRIEEVRRGLQVVSVFEGSPAERSGIRQGAIITNVGGESIAGQSAEIATAKIKGPPGTSVRLTLLEPDRRKTRTIDVKREAISVPTVESKLETVNGKKLGVAELLTFSSGAHGELRSAIDKLLAQGAQGIVLDLRGNGGGLLQEAVLVSSIFLEDGTVVSTDGRNRGRQTYPAEGDALDPKLPVVVLVDGGSASASEIVAGALRDRKRATLVGEKTFGKGVFQEVEPLSNGGALDLTVGRYFLPSGENIDATGIVPKTKARDDPRTPRDEGLPVALRALASQVR</sequence>
<dbReference type="Pfam" id="PF03572">
    <property type="entry name" value="Peptidase_S41"/>
    <property type="match status" value="1"/>
</dbReference>
<dbReference type="GO" id="GO:0030288">
    <property type="term" value="C:outer membrane-bounded periplasmic space"/>
    <property type="evidence" value="ECO:0007669"/>
    <property type="project" value="TreeGrafter"/>
</dbReference>
<keyword evidence="2 5" id="KW-0645">Protease</keyword>
<evidence type="ECO:0000256" key="2">
    <source>
        <dbReference type="ARBA" id="ARBA00022670"/>
    </source>
</evidence>
<dbReference type="SUPFAM" id="SSF50156">
    <property type="entry name" value="PDZ domain-like"/>
    <property type="match status" value="1"/>
</dbReference>
<dbReference type="SUPFAM" id="SSF52096">
    <property type="entry name" value="ClpP/crotonase"/>
    <property type="match status" value="1"/>
</dbReference>
<dbReference type="InterPro" id="IPR004447">
    <property type="entry name" value="Peptidase_S41A"/>
</dbReference>
<dbReference type="PANTHER" id="PTHR32060:SF30">
    <property type="entry name" value="CARBOXY-TERMINAL PROCESSING PROTEASE CTPA"/>
    <property type="match status" value="1"/>
</dbReference>
<dbReference type="InterPro" id="IPR036034">
    <property type="entry name" value="PDZ_sf"/>
</dbReference>
<dbReference type="PROSITE" id="PS50106">
    <property type="entry name" value="PDZ"/>
    <property type="match status" value="1"/>
</dbReference>
<dbReference type="Gene3D" id="2.30.42.10">
    <property type="match status" value="1"/>
</dbReference>
<dbReference type="InterPro" id="IPR005151">
    <property type="entry name" value="Tail-specific_protease"/>
</dbReference>
<dbReference type="CDD" id="cd07560">
    <property type="entry name" value="Peptidase_S41_CPP"/>
    <property type="match status" value="1"/>
</dbReference>
<evidence type="ECO:0000256" key="3">
    <source>
        <dbReference type="ARBA" id="ARBA00022801"/>
    </source>
</evidence>
<dbReference type="NCBIfam" id="TIGR00225">
    <property type="entry name" value="prc"/>
    <property type="match status" value="1"/>
</dbReference>
<name>A0A6J4RX20_9ACTN</name>
<dbReference type="AlphaFoldDB" id="A0A6J4RX20"/>
<dbReference type="GO" id="GO:0006508">
    <property type="term" value="P:proteolysis"/>
    <property type="evidence" value="ECO:0007669"/>
    <property type="project" value="UniProtKB-KW"/>
</dbReference>
<dbReference type="SMART" id="SM00245">
    <property type="entry name" value="TSPc"/>
    <property type="match status" value="1"/>
</dbReference>
<gene>
    <name evidence="7" type="ORF">AVDCRST_MAG45-77</name>
</gene>
<dbReference type="GO" id="GO:0007165">
    <property type="term" value="P:signal transduction"/>
    <property type="evidence" value="ECO:0007669"/>
    <property type="project" value="TreeGrafter"/>
</dbReference>
<organism evidence="7">
    <name type="scientific">uncultured Solirubrobacterales bacterium</name>
    <dbReference type="NCBI Taxonomy" id="768556"/>
    <lineage>
        <taxon>Bacteria</taxon>
        <taxon>Bacillati</taxon>
        <taxon>Actinomycetota</taxon>
        <taxon>Thermoleophilia</taxon>
        <taxon>Solirubrobacterales</taxon>
        <taxon>environmental samples</taxon>
    </lineage>
</organism>
<dbReference type="Gene3D" id="3.90.226.10">
    <property type="entry name" value="2-enoyl-CoA Hydratase, Chain A, domain 1"/>
    <property type="match status" value="1"/>
</dbReference>
<dbReference type="PANTHER" id="PTHR32060">
    <property type="entry name" value="TAIL-SPECIFIC PROTEASE"/>
    <property type="match status" value="1"/>
</dbReference>
<dbReference type="SMART" id="SM00228">
    <property type="entry name" value="PDZ"/>
    <property type="match status" value="1"/>
</dbReference>
<dbReference type="Gene3D" id="3.30.750.44">
    <property type="match status" value="1"/>
</dbReference>
<evidence type="ECO:0000259" key="6">
    <source>
        <dbReference type="PROSITE" id="PS50106"/>
    </source>
</evidence>
<feature type="domain" description="PDZ" evidence="6">
    <location>
        <begin position="92"/>
        <end position="160"/>
    </location>
</feature>
<dbReference type="CDD" id="cd06782">
    <property type="entry name" value="cpPDZ_CPP-like"/>
    <property type="match status" value="1"/>
</dbReference>
<dbReference type="EC" id="3.4.21.102" evidence="7"/>
<evidence type="ECO:0000256" key="1">
    <source>
        <dbReference type="ARBA" id="ARBA00009179"/>
    </source>
</evidence>
<dbReference type="Pfam" id="PF00595">
    <property type="entry name" value="PDZ"/>
    <property type="match status" value="1"/>
</dbReference>
<evidence type="ECO:0000313" key="7">
    <source>
        <dbReference type="EMBL" id="CAA9479626.1"/>
    </source>
</evidence>
<protein>
    <submittedName>
        <fullName evidence="7">Carboxyl-terminal protease</fullName>
        <ecNumber evidence="7">3.4.21.102</ecNumber>
    </submittedName>
</protein>
<reference evidence="7" key="1">
    <citation type="submission" date="2020-02" db="EMBL/GenBank/DDBJ databases">
        <authorList>
            <person name="Meier V. D."/>
        </authorList>
    </citation>
    <scope>NUCLEOTIDE SEQUENCE</scope>
    <source>
        <strain evidence="7">AVDCRST_MAG45</strain>
    </source>
</reference>
<dbReference type="InterPro" id="IPR001478">
    <property type="entry name" value="PDZ"/>
</dbReference>
<dbReference type="InterPro" id="IPR029045">
    <property type="entry name" value="ClpP/crotonase-like_dom_sf"/>
</dbReference>
<proteinExistence type="inferred from homology"/>
<dbReference type="EMBL" id="CADCVU010000008">
    <property type="protein sequence ID" value="CAA9479626.1"/>
    <property type="molecule type" value="Genomic_DNA"/>
</dbReference>
<dbReference type="GO" id="GO:0004252">
    <property type="term" value="F:serine-type endopeptidase activity"/>
    <property type="evidence" value="ECO:0007669"/>
    <property type="project" value="UniProtKB-EC"/>
</dbReference>
<evidence type="ECO:0000256" key="5">
    <source>
        <dbReference type="RuleBase" id="RU004404"/>
    </source>
</evidence>
<accession>A0A6J4RX20</accession>
<comment type="similarity">
    <text evidence="1 5">Belongs to the peptidase S41A family.</text>
</comment>
<evidence type="ECO:0000256" key="4">
    <source>
        <dbReference type="ARBA" id="ARBA00022825"/>
    </source>
</evidence>
<keyword evidence="4 5" id="KW-0720">Serine protease</keyword>